<keyword evidence="1" id="KW-0812">Transmembrane</keyword>
<dbReference type="AlphaFoldDB" id="D6U323"/>
<gene>
    <name evidence="2" type="ORF">Krac_3823</name>
</gene>
<feature type="transmembrane region" description="Helical" evidence="1">
    <location>
        <begin position="66"/>
        <end position="89"/>
    </location>
</feature>
<accession>D6U323</accession>
<organism evidence="2 3">
    <name type="scientific">Ktedonobacter racemifer DSM 44963</name>
    <dbReference type="NCBI Taxonomy" id="485913"/>
    <lineage>
        <taxon>Bacteria</taxon>
        <taxon>Bacillati</taxon>
        <taxon>Chloroflexota</taxon>
        <taxon>Ktedonobacteria</taxon>
        <taxon>Ktedonobacterales</taxon>
        <taxon>Ktedonobacteraceae</taxon>
        <taxon>Ktedonobacter</taxon>
    </lineage>
</organism>
<dbReference type="Proteomes" id="UP000004508">
    <property type="component" value="Unassembled WGS sequence"/>
</dbReference>
<keyword evidence="3" id="KW-1185">Reference proteome</keyword>
<feature type="transmembrane region" description="Helical" evidence="1">
    <location>
        <begin position="39"/>
        <end position="59"/>
    </location>
</feature>
<dbReference type="EMBL" id="ADVG01000004">
    <property type="protein sequence ID" value="EFH82928.1"/>
    <property type="molecule type" value="Genomic_DNA"/>
</dbReference>
<name>D6U323_KTERA</name>
<protein>
    <submittedName>
        <fullName evidence="2">Uncharacterized protein</fullName>
    </submittedName>
</protein>
<dbReference type="InParanoid" id="D6U323"/>
<evidence type="ECO:0000256" key="1">
    <source>
        <dbReference type="SAM" id="Phobius"/>
    </source>
</evidence>
<comment type="caution">
    <text evidence="2">The sequence shown here is derived from an EMBL/GenBank/DDBJ whole genome shotgun (WGS) entry which is preliminary data.</text>
</comment>
<sequence>MLLTTILGFFGGLFGANGIPHYLTGVTGREHPSPFGSSSVVNAIEGWAMFLLGGTLWYFAWIQNYVLYAFISAALGMLVIALVHTQVWVKNPEFYKRILPGRK</sequence>
<proteinExistence type="predicted"/>
<keyword evidence="1" id="KW-1133">Transmembrane helix</keyword>
<dbReference type="RefSeq" id="WP_007921390.1">
    <property type="nucleotide sequence ID" value="NZ_ADVG01000004.1"/>
</dbReference>
<keyword evidence="1" id="KW-0472">Membrane</keyword>
<evidence type="ECO:0000313" key="2">
    <source>
        <dbReference type="EMBL" id="EFH82928.1"/>
    </source>
</evidence>
<evidence type="ECO:0000313" key="3">
    <source>
        <dbReference type="Proteomes" id="UP000004508"/>
    </source>
</evidence>
<dbReference type="OrthoDB" id="963535at2"/>
<reference evidence="2 3" key="1">
    <citation type="journal article" date="2011" name="Stand. Genomic Sci.">
        <title>Non-contiguous finished genome sequence and contextual data of the filamentous soil bacterium Ktedonobacter racemifer type strain (SOSP1-21).</title>
        <authorList>
            <person name="Chang Y.J."/>
            <person name="Land M."/>
            <person name="Hauser L."/>
            <person name="Chertkov O."/>
            <person name="Del Rio T.G."/>
            <person name="Nolan M."/>
            <person name="Copeland A."/>
            <person name="Tice H."/>
            <person name="Cheng J.F."/>
            <person name="Lucas S."/>
            <person name="Han C."/>
            <person name="Goodwin L."/>
            <person name="Pitluck S."/>
            <person name="Ivanova N."/>
            <person name="Ovchinikova G."/>
            <person name="Pati A."/>
            <person name="Chen A."/>
            <person name="Palaniappan K."/>
            <person name="Mavromatis K."/>
            <person name="Liolios K."/>
            <person name="Brettin T."/>
            <person name="Fiebig A."/>
            <person name="Rohde M."/>
            <person name="Abt B."/>
            <person name="Goker M."/>
            <person name="Detter J.C."/>
            <person name="Woyke T."/>
            <person name="Bristow J."/>
            <person name="Eisen J.A."/>
            <person name="Markowitz V."/>
            <person name="Hugenholtz P."/>
            <person name="Kyrpides N.C."/>
            <person name="Klenk H.P."/>
            <person name="Lapidus A."/>
        </authorList>
    </citation>
    <scope>NUCLEOTIDE SEQUENCE [LARGE SCALE GENOMIC DNA]</scope>
    <source>
        <strain evidence="3">DSM 44963</strain>
    </source>
</reference>